<evidence type="ECO:0000259" key="11">
    <source>
        <dbReference type="Pfam" id="PF07885"/>
    </source>
</evidence>
<dbReference type="Proteomes" id="UP000813444">
    <property type="component" value="Unassembled WGS sequence"/>
</dbReference>
<feature type="region of interest" description="Disordered" evidence="9">
    <location>
        <begin position="565"/>
        <end position="593"/>
    </location>
</feature>
<evidence type="ECO:0000256" key="9">
    <source>
        <dbReference type="SAM" id="MobiDB-lite"/>
    </source>
</evidence>
<dbReference type="InterPro" id="IPR003280">
    <property type="entry name" value="2pore_dom_K_chnl"/>
</dbReference>
<dbReference type="PRINTS" id="PR01333">
    <property type="entry name" value="2POREKCHANEL"/>
</dbReference>
<keyword evidence="4 10" id="KW-1133">Transmembrane helix</keyword>
<keyword evidence="6 10" id="KW-0472">Membrane</keyword>
<dbReference type="PANTHER" id="PTHR11003:SF301">
    <property type="entry name" value="POTASSIUM CHANNEL PROTEIN"/>
    <property type="match status" value="1"/>
</dbReference>
<feature type="domain" description="Potassium channel" evidence="11">
    <location>
        <begin position="365"/>
        <end position="440"/>
    </location>
</feature>
<feature type="transmembrane region" description="Helical" evidence="10">
    <location>
        <begin position="202"/>
        <end position="223"/>
    </location>
</feature>
<sequence>MDDGNLGESISANAQVVEDQLPTSGELFDDPSHIRWWFAASAFPMVAGTLGPVASAFSICALVRPWRQQYAPGTSIDDADTYFPDPSWLIIVNAIQLALALTANLFLLLNMAKRVRFIIAQPVTIAGWYVSAVCLIVLAGTAAGPLQHGVPGRFVWSQAFYYGIWAAILYFVVATLMVGTFYGALTGHYPRDFALTRSQRTLMLQTIMFLMYLLVGALVFSRIEDWQYLDGVYWANVTLFTVGFGDYSVNTTLGRALVIPYALVGVISVGLVIGSIRSLMIDRGSRRMDARIEEKKRRRTVKTMRRSGQDIILEPIRQDSEPLENMPSSEFERRKVEFELMRKIQNAAAIRRKWVALFISGTTWFVLWCVGAVVFLAAERRYQDWDYFTAFYFCFTALTTIGYGDVAPVSPAGKSFFVFWSLLALPTMTVLISNAGDTVVKFISDATLRLGNITILPDETGIVGNFKHITRALTLGRVFSSYTEELHRTRSHSDRIKYPRPRKEPDVPDYKRRLSVELPTGVDLHYILITEIQQICSHLDQKTPRKYTFEEWAWYLKLMGEDEGNPETHRRAAMGRRGQGQEPDPHQWSWVGHKSPLAGHAEESRWIMDRLTECLRQSLQHEKRRQSSP</sequence>
<dbReference type="AlphaFoldDB" id="A0A8K0SM18"/>
<comment type="similarity">
    <text evidence="8">Belongs to the two pore domain potassium channel (TC 1.A.1.8) family.</text>
</comment>
<dbReference type="GO" id="GO:0022841">
    <property type="term" value="F:potassium ion leak channel activity"/>
    <property type="evidence" value="ECO:0007669"/>
    <property type="project" value="TreeGrafter"/>
</dbReference>
<keyword evidence="3 8" id="KW-0812">Transmembrane</keyword>
<reference evidence="12" key="1">
    <citation type="journal article" date="2021" name="Nat. Commun.">
        <title>Genetic determinants of endophytism in the Arabidopsis root mycobiome.</title>
        <authorList>
            <person name="Mesny F."/>
            <person name="Miyauchi S."/>
            <person name="Thiergart T."/>
            <person name="Pickel B."/>
            <person name="Atanasova L."/>
            <person name="Karlsson M."/>
            <person name="Huettel B."/>
            <person name="Barry K.W."/>
            <person name="Haridas S."/>
            <person name="Chen C."/>
            <person name="Bauer D."/>
            <person name="Andreopoulos W."/>
            <person name="Pangilinan J."/>
            <person name="LaButti K."/>
            <person name="Riley R."/>
            <person name="Lipzen A."/>
            <person name="Clum A."/>
            <person name="Drula E."/>
            <person name="Henrissat B."/>
            <person name="Kohler A."/>
            <person name="Grigoriev I.V."/>
            <person name="Martin F.M."/>
            <person name="Hacquard S."/>
        </authorList>
    </citation>
    <scope>NUCLEOTIDE SEQUENCE</scope>
    <source>
        <strain evidence="12">MPI-CAGE-CH-0235</strain>
    </source>
</reference>
<keyword evidence="7 8" id="KW-0407">Ion channel</keyword>
<evidence type="ECO:0000256" key="4">
    <source>
        <dbReference type="ARBA" id="ARBA00022989"/>
    </source>
</evidence>
<evidence type="ECO:0000313" key="12">
    <source>
        <dbReference type="EMBL" id="KAH7312179.1"/>
    </source>
</evidence>
<dbReference type="Gene3D" id="1.10.287.70">
    <property type="match status" value="2"/>
</dbReference>
<organism evidence="12 13">
    <name type="scientific">Stachybotrys elegans</name>
    <dbReference type="NCBI Taxonomy" id="80388"/>
    <lineage>
        <taxon>Eukaryota</taxon>
        <taxon>Fungi</taxon>
        <taxon>Dikarya</taxon>
        <taxon>Ascomycota</taxon>
        <taxon>Pezizomycotina</taxon>
        <taxon>Sordariomycetes</taxon>
        <taxon>Hypocreomycetidae</taxon>
        <taxon>Hypocreales</taxon>
        <taxon>Stachybotryaceae</taxon>
        <taxon>Stachybotrys</taxon>
    </lineage>
</organism>
<evidence type="ECO:0000313" key="13">
    <source>
        <dbReference type="Proteomes" id="UP000813444"/>
    </source>
</evidence>
<evidence type="ECO:0000256" key="1">
    <source>
        <dbReference type="ARBA" id="ARBA00004141"/>
    </source>
</evidence>
<keyword evidence="13" id="KW-1185">Reference proteome</keyword>
<evidence type="ECO:0000256" key="8">
    <source>
        <dbReference type="RuleBase" id="RU003857"/>
    </source>
</evidence>
<dbReference type="EMBL" id="JAGPNK010000010">
    <property type="protein sequence ID" value="KAH7312179.1"/>
    <property type="molecule type" value="Genomic_DNA"/>
</dbReference>
<feature type="transmembrane region" description="Helical" evidence="10">
    <location>
        <begin position="36"/>
        <end position="66"/>
    </location>
</feature>
<keyword evidence="5 8" id="KW-0406">Ion transport</keyword>
<dbReference type="SUPFAM" id="SSF81324">
    <property type="entry name" value="Voltage-gated potassium channels"/>
    <property type="match status" value="2"/>
</dbReference>
<keyword evidence="2 8" id="KW-0813">Transport</keyword>
<evidence type="ECO:0000256" key="5">
    <source>
        <dbReference type="ARBA" id="ARBA00023065"/>
    </source>
</evidence>
<evidence type="ECO:0000256" key="10">
    <source>
        <dbReference type="SAM" id="Phobius"/>
    </source>
</evidence>
<evidence type="ECO:0000256" key="3">
    <source>
        <dbReference type="ARBA" id="ARBA00022692"/>
    </source>
</evidence>
<feature type="transmembrane region" description="Helical" evidence="10">
    <location>
        <begin position="117"/>
        <end position="139"/>
    </location>
</feature>
<dbReference type="GO" id="GO:0015271">
    <property type="term" value="F:outward rectifier potassium channel activity"/>
    <property type="evidence" value="ECO:0007669"/>
    <property type="project" value="TreeGrafter"/>
</dbReference>
<dbReference type="GO" id="GO:0030322">
    <property type="term" value="P:stabilization of membrane potential"/>
    <property type="evidence" value="ECO:0007669"/>
    <property type="project" value="TreeGrafter"/>
</dbReference>
<protein>
    <recommendedName>
        <fullName evidence="11">Potassium channel domain-containing protein</fullName>
    </recommendedName>
</protein>
<gene>
    <name evidence="12" type="ORF">B0I35DRAFT_480658</name>
</gene>
<feature type="transmembrane region" description="Helical" evidence="10">
    <location>
        <begin position="258"/>
        <end position="279"/>
    </location>
</feature>
<feature type="transmembrane region" description="Helical" evidence="10">
    <location>
        <begin position="416"/>
        <end position="436"/>
    </location>
</feature>
<accession>A0A8K0SM18</accession>
<comment type="subcellular location">
    <subcellularLocation>
        <location evidence="1">Membrane</location>
        <topology evidence="1">Multi-pass membrane protein</topology>
    </subcellularLocation>
</comment>
<feature type="domain" description="Potassium channel" evidence="11">
    <location>
        <begin position="207"/>
        <end position="280"/>
    </location>
</feature>
<feature type="transmembrane region" description="Helical" evidence="10">
    <location>
        <begin position="354"/>
        <end position="378"/>
    </location>
</feature>
<feature type="transmembrane region" description="Helical" evidence="10">
    <location>
        <begin position="86"/>
        <end position="110"/>
    </location>
</feature>
<dbReference type="InterPro" id="IPR013099">
    <property type="entry name" value="K_chnl_dom"/>
</dbReference>
<dbReference type="Pfam" id="PF07885">
    <property type="entry name" value="Ion_trans_2"/>
    <property type="match status" value="2"/>
</dbReference>
<dbReference type="PANTHER" id="PTHR11003">
    <property type="entry name" value="POTASSIUM CHANNEL, SUBFAMILY K"/>
    <property type="match status" value="1"/>
</dbReference>
<dbReference type="OrthoDB" id="297496at2759"/>
<evidence type="ECO:0000256" key="7">
    <source>
        <dbReference type="ARBA" id="ARBA00023303"/>
    </source>
</evidence>
<feature type="transmembrane region" description="Helical" evidence="10">
    <location>
        <begin position="390"/>
        <end position="409"/>
    </location>
</feature>
<name>A0A8K0SM18_9HYPO</name>
<proteinExistence type="inferred from homology"/>
<dbReference type="GO" id="GO:0005886">
    <property type="term" value="C:plasma membrane"/>
    <property type="evidence" value="ECO:0007669"/>
    <property type="project" value="TreeGrafter"/>
</dbReference>
<evidence type="ECO:0000256" key="6">
    <source>
        <dbReference type="ARBA" id="ARBA00023136"/>
    </source>
</evidence>
<feature type="transmembrane region" description="Helical" evidence="10">
    <location>
        <begin position="159"/>
        <end position="182"/>
    </location>
</feature>
<evidence type="ECO:0000256" key="2">
    <source>
        <dbReference type="ARBA" id="ARBA00022448"/>
    </source>
</evidence>
<comment type="caution">
    <text evidence="12">The sequence shown here is derived from an EMBL/GenBank/DDBJ whole genome shotgun (WGS) entry which is preliminary data.</text>
</comment>